<gene>
    <name evidence="2" type="ORF">HMPREF9336_02509</name>
</gene>
<keyword evidence="3" id="KW-1185">Reference proteome</keyword>
<proteinExistence type="predicted"/>
<dbReference type="AlphaFoldDB" id="E5XSN7"/>
<evidence type="ECO:0000313" key="3">
    <source>
        <dbReference type="Proteomes" id="UP000004816"/>
    </source>
</evidence>
<dbReference type="PANTHER" id="PTHR39456:SF1">
    <property type="entry name" value="METAL-DEPENDENT HYDROLASE"/>
    <property type="match status" value="1"/>
</dbReference>
<evidence type="ECO:0008006" key="4">
    <source>
        <dbReference type="Google" id="ProtNLM"/>
    </source>
</evidence>
<dbReference type="PIRSF" id="PIRSF007580">
    <property type="entry name" value="UCP07580"/>
    <property type="match status" value="1"/>
</dbReference>
<keyword evidence="1" id="KW-1133">Transmembrane helix</keyword>
<evidence type="ECO:0000313" key="2">
    <source>
        <dbReference type="EMBL" id="EFV12647.1"/>
    </source>
</evidence>
<dbReference type="HOGENOM" id="CLU_051636_0_0_11"/>
<dbReference type="InterPro" id="IPR016516">
    <property type="entry name" value="UCP07580"/>
</dbReference>
<keyword evidence="1" id="KW-0812">Transmembrane</keyword>
<evidence type="ECO:0000256" key="1">
    <source>
        <dbReference type="SAM" id="Phobius"/>
    </source>
</evidence>
<protein>
    <recommendedName>
        <fullName evidence="4">Metal-dependent hydrolase</fullName>
    </recommendedName>
</protein>
<feature type="transmembrane region" description="Helical" evidence="1">
    <location>
        <begin position="201"/>
        <end position="226"/>
    </location>
</feature>
<dbReference type="Proteomes" id="UP000004816">
    <property type="component" value="Unassembled WGS sequence"/>
</dbReference>
<dbReference type="STRING" id="679197.HMPREF9336_02509"/>
<dbReference type="RefSeq" id="WP_007470888.1">
    <property type="nucleotide sequence ID" value="NZ_KI391953.1"/>
</dbReference>
<dbReference type="PANTHER" id="PTHR39456">
    <property type="entry name" value="METAL-DEPENDENT HYDROLASE"/>
    <property type="match status" value="1"/>
</dbReference>
<organism evidence="2 3">
    <name type="scientific">Segniliparus rugosus (strain ATCC BAA-974 / DSM 45345 / CCUG 50838 / CIP 108380 / JCM 13579 / CDC 945)</name>
    <dbReference type="NCBI Taxonomy" id="679197"/>
    <lineage>
        <taxon>Bacteria</taxon>
        <taxon>Bacillati</taxon>
        <taxon>Actinomycetota</taxon>
        <taxon>Actinomycetes</taxon>
        <taxon>Mycobacteriales</taxon>
        <taxon>Segniliparaceae</taxon>
        <taxon>Segniliparus</taxon>
    </lineage>
</organism>
<keyword evidence="1" id="KW-0472">Membrane</keyword>
<dbReference type="eggNOG" id="COG3687">
    <property type="taxonomic scope" value="Bacteria"/>
</dbReference>
<sequence length="298" mass="33671">MTTQTAPGLYPKVRRIRFPFGEPQPIKRHFADGGDIAHSHLLAFFSFIFPPGEEFFIRSVRRYSDQIADPVLKKRVAGFIGQEAVHGQQHRELNDKLVELGYRYRETIEKVGSAAKAGEQLLEAKYPFKRLRLLWLTALAATAAGEHYTAVLATRLFTRPEIQAMATDTEVFNLLHWHAYEELEHKSVAFDVYRAVGGPEWLRIAVMQVVSAAAVPMCALAIWFGVLTSDPYGRRHLLRVFKEGIALLRGPIAGGLRKEAKPYLRRGFHPDHIDTAPLLEEWSAKLFGDKGKLAGHLY</sequence>
<name>E5XSN7_SEGRC</name>
<dbReference type="Pfam" id="PF10118">
    <property type="entry name" value="Metal_hydrol"/>
    <property type="match status" value="1"/>
</dbReference>
<accession>E5XSN7</accession>
<reference evidence="2 3" key="1">
    <citation type="journal article" date="2011" name="Stand. Genomic Sci.">
        <title>High quality draft genome sequence of Segniliparus rugosus CDC 945(T)= (ATCC BAA-974(T)).</title>
        <authorList>
            <person name="Earl A.M."/>
            <person name="Desjardins C.A."/>
            <person name="Fitzgerald M.G."/>
            <person name="Arachchi H.M."/>
            <person name="Zeng Q."/>
            <person name="Mehta T."/>
            <person name="Griggs A."/>
            <person name="Birren B.W."/>
            <person name="Toney N.C."/>
            <person name="Carr J."/>
            <person name="Posey J."/>
            <person name="Butler W.R."/>
        </authorList>
    </citation>
    <scope>NUCLEOTIDE SEQUENCE [LARGE SCALE GENOMIC DNA]</scope>
    <source>
        <strain evidence="3">ATCC BAA-974 / DSM 45345 / CCUG 50838 / CIP 108380 / JCM 13579 / CDC 945</strain>
    </source>
</reference>
<dbReference type="EMBL" id="ACZI02000002">
    <property type="protein sequence ID" value="EFV12647.1"/>
    <property type="molecule type" value="Genomic_DNA"/>
</dbReference>
<dbReference type="OrthoDB" id="4760165at2"/>
<comment type="caution">
    <text evidence="2">The sequence shown here is derived from an EMBL/GenBank/DDBJ whole genome shotgun (WGS) entry which is preliminary data.</text>
</comment>